<comment type="caution">
    <text evidence="1">The sequence shown here is derived from an EMBL/GenBank/DDBJ whole genome shotgun (WGS) entry which is preliminary data.</text>
</comment>
<organism evidence="1 2">
    <name type="scientific">Araneus ventricosus</name>
    <name type="common">Orbweaver spider</name>
    <name type="synonym">Epeira ventricosa</name>
    <dbReference type="NCBI Taxonomy" id="182803"/>
    <lineage>
        <taxon>Eukaryota</taxon>
        <taxon>Metazoa</taxon>
        <taxon>Ecdysozoa</taxon>
        <taxon>Arthropoda</taxon>
        <taxon>Chelicerata</taxon>
        <taxon>Arachnida</taxon>
        <taxon>Araneae</taxon>
        <taxon>Araneomorphae</taxon>
        <taxon>Entelegynae</taxon>
        <taxon>Araneoidea</taxon>
        <taxon>Araneidae</taxon>
        <taxon>Araneus</taxon>
    </lineage>
</organism>
<name>A0A4Y2M915_ARAVE</name>
<dbReference type="Proteomes" id="UP000499080">
    <property type="component" value="Unassembled WGS sequence"/>
</dbReference>
<reference evidence="1 2" key="1">
    <citation type="journal article" date="2019" name="Sci. Rep.">
        <title>Orb-weaving spider Araneus ventricosus genome elucidates the spidroin gene catalogue.</title>
        <authorList>
            <person name="Kono N."/>
            <person name="Nakamura H."/>
            <person name="Ohtoshi R."/>
            <person name="Moran D.A.P."/>
            <person name="Shinohara A."/>
            <person name="Yoshida Y."/>
            <person name="Fujiwara M."/>
            <person name="Mori M."/>
            <person name="Tomita M."/>
            <person name="Arakawa K."/>
        </authorList>
    </citation>
    <scope>NUCLEOTIDE SEQUENCE [LARGE SCALE GENOMIC DNA]</scope>
</reference>
<accession>A0A4Y2M915</accession>
<dbReference type="AlphaFoldDB" id="A0A4Y2M915"/>
<evidence type="ECO:0000313" key="1">
    <source>
        <dbReference type="EMBL" id="GBN23615.1"/>
    </source>
</evidence>
<gene>
    <name evidence="1" type="ORF">AVEN_15337_1</name>
</gene>
<proteinExistence type="predicted"/>
<keyword evidence="2" id="KW-1185">Reference proteome</keyword>
<evidence type="ECO:0000313" key="2">
    <source>
        <dbReference type="Proteomes" id="UP000499080"/>
    </source>
</evidence>
<dbReference type="EMBL" id="BGPR01007017">
    <property type="protein sequence ID" value="GBN23615.1"/>
    <property type="molecule type" value="Genomic_DNA"/>
</dbReference>
<sequence>MVGRIDASAKCELRSVNRFFQAEGWFVENDQFSCFLSHFTTTVKRHSDFSRCLHSCNARLHSTAVTQQLLEQFEINNTCSKSVLNDLIQLVEQFDPSPFRKKHRGFLEFVMADIPSSREPRDVRRYRVKGRIFWNHLFVAKVRGPGTASHTYSCKTLFPNIRLVGQESDVKFLQQHAVGPIYGESSMELGFKPGTLRPRSQDLTPRPQQPCIVVGI</sequence>
<protein>
    <submittedName>
        <fullName evidence="1">Uncharacterized protein</fullName>
    </submittedName>
</protein>